<name>A0A2N9I9A2_FAGSY</name>
<dbReference type="Pfam" id="PF07727">
    <property type="entry name" value="RVT_2"/>
    <property type="match status" value="1"/>
</dbReference>
<accession>A0A2N9I9A2</accession>
<evidence type="ECO:0000259" key="1">
    <source>
        <dbReference type="Pfam" id="PF07727"/>
    </source>
</evidence>
<proteinExistence type="predicted"/>
<reference evidence="2" key="1">
    <citation type="submission" date="2018-02" db="EMBL/GenBank/DDBJ databases">
        <authorList>
            <person name="Cohen D.B."/>
            <person name="Kent A.D."/>
        </authorList>
    </citation>
    <scope>NUCLEOTIDE SEQUENCE</scope>
</reference>
<dbReference type="PANTHER" id="PTHR11439:SF450">
    <property type="entry name" value="REVERSE TRANSCRIPTASE TY1_COPIA-TYPE DOMAIN-CONTAINING PROTEIN"/>
    <property type="match status" value="1"/>
</dbReference>
<protein>
    <recommendedName>
        <fullName evidence="1">Reverse transcriptase Ty1/copia-type domain-containing protein</fullName>
    </recommendedName>
</protein>
<feature type="domain" description="Reverse transcriptase Ty1/copia-type" evidence="1">
    <location>
        <begin position="70"/>
        <end position="304"/>
    </location>
</feature>
<dbReference type="SUPFAM" id="SSF56672">
    <property type="entry name" value="DNA/RNA polymerases"/>
    <property type="match status" value="1"/>
</dbReference>
<dbReference type="InterPro" id="IPR043502">
    <property type="entry name" value="DNA/RNA_pol_sf"/>
</dbReference>
<sequence length="536" mass="60563">MTTHSKKNITQPKTFTDGTVRYPIPRALLAEAHPDPDSVEPSCFTTANKNPHWRRAMNAEFDALIKNGTWVLTPPRPSQNLIGCKWVYRIKRHADGSIERYKARLVAKGFHQQPGIDYGETFSPVVKPTTVRTVLSIALSAGWPIRQIDIQNAFLHGNLSEEVFMHQPPGYSHPSFPDHVCQLKKALYGLKQAPRAWFSRLSTRLIELGFHGSLSDTSLFIYKSSIYTMFILIYVDDIIITSSSTLAIDNLLSSLQHDFAVKNLGSLHYFLGIEVIRNTAGILLSQKRYILDILTRTHMLEAKPYLSLTRPDIAFAVNKLSQFMHKPTLLHWQSVKRLLRYLKHTLTYGLQIFKSSCLDLQAFSDADWAGSKDDRRSTGSFCVFLGKNLISWSCRKQATVARSSTEAEYKALANTAAKIKWFQSLLYELGLPLRSTPVLWCDNIGATYLSSNPVFHARTKHVEIDFHFVRDMVAAKQLSVRFISSQDQLADLLTKPISSSRFALLRTKLNVLPIPLGLRGSVKDKAQQQSSTEDIP</sequence>
<dbReference type="AlphaFoldDB" id="A0A2N9I9A2"/>
<dbReference type="InterPro" id="IPR013103">
    <property type="entry name" value="RVT_2"/>
</dbReference>
<gene>
    <name evidence="2" type="ORF">FSB_LOCUS48545</name>
</gene>
<dbReference type="EMBL" id="OIVN01005057">
    <property type="protein sequence ID" value="SPD20663.1"/>
    <property type="molecule type" value="Genomic_DNA"/>
</dbReference>
<dbReference type="CDD" id="cd09272">
    <property type="entry name" value="RNase_HI_RT_Ty1"/>
    <property type="match status" value="1"/>
</dbReference>
<dbReference type="PANTHER" id="PTHR11439">
    <property type="entry name" value="GAG-POL-RELATED RETROTRANSPOSON"/>
    <property type="match status" value="1"/>
</dbReference>
<evidence type="ECO:0000313" key="2">
    <source>
        <dbReference type="EMBL" id="SPD20663.1"/>
    </source>
</evidence>
<organism evidence="2">
    <name type="scientific">Fagus sylvatica</name>
    <name type="common">Beechnut</name>
    <dbReference type="NCBI Taxonomy" id="28930"/>
    <lineage>
        <taxon>Eukaryota</taxon>
        <taxon>Viridiplantae</taxon>
        <taxon>Streptophyta</taxon>
        <taxon>Embryophyta</taxon>
        <taxon>Tracheophyta</taxon>
        <taxon>Spermatophyta</taxon>
        <taxon>Magnoliopsida</taxon>
        <taxon>eudicotyledons</taxon>
        <taxon>Gunneridae</taxon>
        <taxon>Pentapetalae</taxon>
        <taxon>rosids</taxon>
        <taxon>fabids</taxon>
        <taxon>Fagales</taxon>
        <taxon>Fagaceae</taxon>
        <taxon>Fagus</taxon>
    </lineage>
</organism>